<dbReference type="SMART" id="SM00032">
    <property type="entry name" value="CCP"/>
    <property type="match status" value="5"/>
</dbReference>
<organism evidence="17 18">
    <name type="scientific">Mus spicilegus</name>
    <name type="common">Mound-building mouse</name>
    <dbReference type="NCBI Taxonomy" id="10103"/>
    <lineage>
        <taxon>Eukaryota</taxon>
        <taxon>Metazoa</taxon>
        <taxon>Chordata</taxon>
        <taxon>Craniata</taxon>
        <taxon>Vertebrata</taxon>
        <taxon>Euteleostomi</taxon>
        <taxon>Mammalia</taxon>
        <taxon>Eutheria</taxon>
        <taxon>Euarchontoglires</taxon>
        <taxon>Glires</taxon>
        <taxon>Rodentia</taxon>
        <taxon>Myomorpha</taxon>
        <taxon>Muroidea</taxon>
        <taxon>Muridae</taxon>
        <taxon>Murinae</taxon>
        <taxon>Mus</taxon>
        <taxon>Mus</taxon>
    </lineage>
</organism>
<evidence type="ECO:0000256" key="12">
    <source>
        <dbReference type="ARBA" id="ARBA00071290"/>
    </source>
</evidence>
<dbReference type="InterPro" id="IPR051277">
    <property type="entry name" value="SEZ6_CSMD_C4BPB_Regulators"/>
</dbReference>
<comment type="similarity">
    <text evidence="2">Belongs to the receptors of complement activation (RCA) family.</text>
</comment>
<dbReference type="GO" id="GO:0045916">
    <property type="term" value="P:negative regulation of complement activation"/>
    <property type="evidence" value="ECO:0007669"/>
    <property type="project" value="UniProtKB-ARBA"/>
</dbReference>
<dbReference type="Proteomes" id="UP000694415">
    <property type="component" value="Unplaced"/>
</dbReference>
<evidence type="ECO:0000256" key="7">
    <source>
        <dbReference type="ARBA" id="ARBA00022875"/>
    </source>
</evidence>
<keyword evidence="3 14" id="KW-0768">Sushi</keyword>
<feature type="disulfide bond" evidence="14">
    <location>
        <begin position="266"/>
        <end position="293"/>
    </location>
</feature>
<feature type="disulfide bond" evidence="14">
    <location>
        <begin position="42"/>
        <end position="85"/>
    </location>
</feature>
<evidence type="ECO:0000259" key="16">
    <source>
        <dbReference type="PROSITE" id="PS50923"/>
    </source>
</evidence>
<comment type="caution">
    <text evidence="14">Lacks conserved residue(s) required for the propagation of feature annotation.</text>
</comment>
<dbReference type="GO" id="GO:0006958">
    <property type="term" value="P:complement activation, classical pathway"/>
    <property type="evidence" value="ECO:0007669"/>
    <property type="project" value="UniProtKB-KW"/>
</dbReference>
<dbReference type="Gene3D" id="2.10.70.10">
    <property type="entry name" value="Complement Module, domain 1"/>
    <property type="match status" value="5"/>
</dbReference>
<dbReference type="FunFam" id="2.10.70.10:FF:000044">
    <property type="entry name" value="Complement component receptor type 1"/>
    <property type="match status" value="1"/>
</dbReference>
<evidence type="ECO:0000256" key="10">
    <source>
        <dbReference type="ARBA" id="ARBA00023180"/>
    </source>
</evidence>
<name>A0A8C6HA66_MUSSI</name>
<keyword evidence="15" id="KW-1133">Transmembrane helix</keyword>
<evidence type="ECO:0000256" key="1">
    <source>
        <dbReference type="ARBA" id="ARBA00004370"/>
    </source>
</evidence>
<evidence type="ECO:0000256" key="11">
    <source>
        <dbReference type="ARBA" id="ARBA00064190"/>
    </source>
</evidence>
<keyword evidence="6" id="KW-0677">Repeat</keyword>
<comment type="subunit">
    <text evidence="11">Interacts with C3b.</text>
</comment>
<keyword evidence="10" id="KW-0325">Glycoprotein</keyword>
<reference evidence="17" key="2">
    <citation type="submission" date="2025-09" db="UniProtKB">
        <authorList>
            <consortium name="Ensembl"/>
        </authorList>
    </citation>
    <scope>IDENTIFICATION</scope>
</reference>
<dbReference type="GO" id="GO:0007565">
    <property type="term" value="P:female pregnancy"/>
    <property type="evidence" value="ECO:0007669"/>
    <property type="project" value="UniProtKB-KW"/>
</dbReference>
<dbReference type="AlphaFoldDB" id="A0A8C6HA66"/>
<feature type="disulfide bond" evidence="14">
    <location>
        <begin position="328"/>
        <end position="355"/>
    </location>
</feature>
<evidence type="ECO:0000256" key="4">
    <source>
        <dbReference type="ARBA" id="ARBA00022720"/>
    </source>
</evidence>
<keyword evidence="7" id="KW-0391">Immunity</keyword>
<evidence type="ECO:0000256" key="3">
    <source>
        <dbReference type="ARBA" id="ARBA00022659"/>
    </source>
</evidence>
<evidence type="ECO:0000256" key="5">
    <source>
        <dbReference type="ARBA" id="ARBA00022729"/>
    </source>
</evidence>
<keyword evidence="18" id="KW-1185">Reference proteome</keyword>
<evidence type="ECO:0000256" key="14">
    <source>
        <dbReference type="PROSITE-ProRule" id="PRU00302"/>
    </source>
</evidence>
<dbReference type="PROSITE" id="PS50923">
    <property type="entry name" value="SUSHI"/>
    <property type="match status" value="5"/>
</dbReference>
<keyword evidence="9 14" id="KW-1015">Disulfide bond</keyword>
<dbReference type="GO" id="GO:0016020">
    <property type="term" value="C:membrane"/>
    <property type="evidence" value="ECO:0007669"/>
    <property type="project" value="UniProtKB-SubCell"/>
</dbReference>
<feature type="transmembrane region" description="Helical" evidence="15">
    <location>
        <begin position="12"/>
        <end position="37"/>
    </location>
</feature>
<feature type="domain" description="Sushi" evidence="16">
    <location>
        <begin position="297"/>
        <end position="357"/>
    </location>
</feature>
<dbReference type="PANTHER" id="PTHR45656">
    <property type="entry name" value="PROTEIN CBR-CLEC-78"/>
    <property type="match status" value="1"/>
</dbReference>
<keyword evidence="4" id="KW-0635">Pregnancy</keyword>
<evidence type="ECO:0000256" key="9">
    <source>
        <dbReference type="ARBA" id="ARBA00023157"/>
    </source>
</evidence>
<keyword evidence="8 15" id="KW-0472">Membrane</keyword>
<feature type="transmembrane region" description="Helical" evidence="15">
    <location>
        <begin position="360"/>
        <end position="386"/>
    </location>
</feature>
<dbReference type="InterPro" id="IPR035976">
    <property type="entry name" value="Sushi/SCR/CCP_sf"/>
</dbReference>
<feature type="disulfide bond" evidence="14">
    <location>
        <begin position="237"/>
        <end position="280"/>
    </location>
</feature>
<dbReference type="SUPFAM" id="SSF57535">
    <property type="entry name" value="Complement control module/SCR domain"/>
    <property type="match status" value="5"/>
</dbReference>
<keyword evidence="7" id="KW-0399">Innate immunity</keyword>
<dbReference type="PANTHER" id="PTHR45656:SF15">
    <property type="entry name" value="SUSHI DOMAIN-CONTAINING PROTEIN"/>
    <property type="match status" value="1"/>
</dbReference>
<reference evidence="17" key="1">
    <citation type="submission" date="2025-08" db="UniProtKB">
        <authorList>
            <consortium name="Ensembl"/>
        </authorList>
    </citation>
    <scope>IDENTIFICATION</scope>
</reference>
<dbReference type="Ensembl" id="ENSMSIT00000023867.1">
    <property type="protein sequence ID" value="ENSMSIP00000018891.1"/>
    <property type="gene ID" value="ENSMSIG00000016096.1"/>
</dbReference>
<dbReference type="FunFam" id="2.10.70.10:FF:000038">
    <property type="entry name" value="Complement component receptor type 1"/>
    <property type="match status" value="1"/>
</dbReference>
<evidence type="ECO:0000256" key="13">
    <source>
        <dbReference type="ARBA" id="ARBA00078272"/>
    </source>
</evidence>
<dbReference type="InterPro" id="IPR000436">
    <property type="entry name" value="Sushi_SCR_CCP_dom"/>
</dbReference>
<dbReference type="GeneTree" id="ENSGT00940000164130"/>
<feature type="domain" description="Sushi" evidence="16">
    <location>
        <begin position="40"/>
        <end position="100"/>
    </location>
</feature>
<evidence type="ECO:0000256" key="15">
    <source>
        <dbReference type="SAM" id="Phobius"/>
    </source>
</evidence>
<sequence length="440" mass="48981">MEVSSWSSEPLDLVWLLVAFGQGGVKLAVLLLFLLPFTLDQCPAPSQLPSAKPINLTDESMFPIGTSLKYECLPGYIKRQFSITCKQDSTWTSAEDKCIRKQCKTPLDPQNGLVHVHTGIQFRSRINYTCNKGYRLIGSSSAVCVITDQSVDWDSEAPICEWIPCEIPPGIPNGDFFSSTREDFHYGMVVTYSCNTDARGKAPFNLVGEPSLYCTSNDGEIGVWSGPPPQCIGLNKCTPPPYVENAVMLSENRSLFSLRDIVEFRCHPGFIMKGASSVHCQSLNKWEPELPSCFKGVICRLPQEMSGFQKGLEMKKEYYYGENVTLECEDGYTLEGSSQSQCQSDGSWNPLLAKCVSRSISGLIVGIFIGMIVFILFIIVFIWMILKYKKHNTTDEKYKEVGIHLNYKGDSCVCLQSLLTSQENSSTISPARNSLTQEVS</sequence>
<dbReference type="FunFam" id="2.10.70.10:FF:000014">
    <property type="entry name" value="Membrane cofactor protein"/>
    <property type="match status" value="1"/>
</dbReference>
<feature type="domain" description="Sushi" evidence="16">
    <location>
        <begin position="235"/>
        <end position="295"/>
    </location>
</feature>
<protein>
    <recommendedName>
        <fullName evidence="12">Complement component receptor 1-like protein</fullName>
    </recommendedName>
    <alternativeName>
        <fullName evidence="13">Complement regulatory protein Crry</fullName>
    </alternativeName>
</protein>
<comment type="subcellular location">
    <subcellularLocation>
        <location evidence="1">Membrane</location>
    </subcellularLocation>
</comment>
<proteinExistence type="inferred from homology"/>
<evidence type="ECO:0000256" key="2">
    <source>
        <dbReference type="ARBA" id="ARBA00010908"/>
    </source>
</evidence>
<feature type="disulfide bond" evidence="14">
    <location>
        <begin position="299"/>
        <end position="342"/>
    </location>
</feature>
<accession>A0A8C6HA66</accession>
<evidence type="ECO:0000313" key="18">
    <source>
        <dbReference type="Proteomes" id="UP000694415"/>
    </source>
</evidence>
<feature type="domain" description="Sushi" evidence="16">
    <location>
        <begin position="101"/>
        <end position="162"/>
    </location>
</feature>
<evidence type="ECO:0000313" key="17">
    <source>
        <dbReference type="Ensembl" id="ENSMSIP00000018891.1"/>
    </source>
</evidence>
<dbReference type="CDD" id="cd00033">
    <property type="entry name" value="CCP"/>
    <property type="match status" value="5"/>
</dbReference>
<keyword evidence="15" id="KW-0812">Transmembrane</keyword>
<feature type="domain" description="Sushi" evidence="16">
    <location>
        <begin position="163"/>
        <end position="233"/>
    </location>
</feature>
<evidence type="ECO:0000256" key="8">
    <source>
        <dbReference type="ARBA" id="ARBA00023136"/>
    </source>
</evidence>
<keyword evidence="7" id="KW-0180">Complement pathway</keyword>
<keyword evidence="5" id="KW-0732">Signal</keyword>
<dbReference type="Pfam" id="PF00084">
    <property type="entry name" value="Sushi"/>
    <property type="match status" value="5"/>
</dbReference>
<evidence type="ECO:0000256" key="6">
    <source>
        <dbReference type="ARBA" id="ARBA00022737"/>
    </source>
</evidence>